<reference evidence="2 3" key="1">
    <citation type="submission" date="2023-07" db="EMBL/GenBank/DDBJ databases">
        <title>Sequencing the genomes of 1000 actinobacteria strains.</title>
        <authorList>
            <person name="Klenk H.-P."/>
        </authorList>
    </citation>
    <scope>NUCLEOTIDE SEQUENCE [LARGE SCALE GENOMIC DNA]</scope>
    <source>
        <strain evidence="2 3">DSM 17163</strain>
    </source>
</reference>
<evidence type="ECO:0000313" key="2">
    <source>
        <dbReference type="EMBL" id="MDP9805785.1"/>
    </source>
</evidence>
<dbReference type="RefSeq" id="WP_307682046.1">
    <property type="nucleotide sequence ID" value="NZ_JAUSQX010000001.1"/>
</dbReference>
<organism evidence="2 3">
    <name type="scientific">Trueperella bonasi</name>
    <dbReference type="NCBI Taxonomy" id="312286"/>
    <lineage>
        <taxon>Bacteria</taxon>
        <taxon>Bacillati</taxon>
        <taxon>Actinomycetota</taxon>
        <taxon>Actinomycetes</taxon>
        <taxon>Actinomycetales</taxon>
        <taxon>Actinomycetaceae</taxon>
        <taxon>Trueperella</taxon>
    </lineage>
</organism>
<comment type="caution">
    <text evidence="2">The sequence shown here is derived from an EMBL/GenBank/DDBJ whole genome shotgun (WGS) entry which is preliminary data.</text>
</comment>
<dbReference type="InterPro" id="IPR031100">
    <property type="entry name" value="LOG_fam"/>
</dbReference>
<comment type="catalytic activity">
    <reaction evidence="1">
        <text>N(6)-(dimethylallyl)adenosine 5'-phosphate + H2O = N(6)-dimethylallyladenine + D-ribose 5-phosphate</text>
        <dbReference type="Rhea" id="RHEA:48560"/>
        <dbReference type="ChEBI" id="CHEBI:15377"/>
        <dbReference type="ChEBI" id="CHEBI:17660"/>
        <dbReference type="ChEBI" id="CHEBI:57526"/>
        <dbReference type="ChEBI" id="CHEBI:78346"/>
        <dbReference type="EC" id="3.2.2.n1"/>
    </reaction>
</comment>
<sequence length="254" mass="28058">MAKRKYFKGPVTLRRKQIPDTTTDARLLHPLQDTSFIHSDPWRIMRIQAEFVEGFGALANVGPAVSIFGSARTSSDDPYYQMAVDIAKLLVEKDYTIITGGGPGIMEAGNKGAVEAGGTSVGLGIELPFEQGMNDYVDLGINFRYFFVRKMMFVKYSLGFIVMPGGYGTMDELFEALTLVQTHKVSSFPVVLVGSEYWSGLVDWIKTTLLDGGFISPGHEEIFTVVDTAEEAVQEVIDGVHRLADEIRAQDEQE</sequence>
<dbReference type="EC" id="3.2.2.n1" evidence="1"/>
<dbReference type="InterPro" id="IPR052341">
    <property type="entry name" value="LOG_family_nucleotidases"/>
</dbReference>
<keyword evidence="1" id="KW-0378">Hydrolase</keyword>
<keyword evidence="3" id="KW-1185">Reference proteome</keyword>
<dbReference type="PANTHER" id="PTHR43393:SF2">
    <property type="entry name" value="CYTOKININ RIBOSIDE 5'-MONOPHOSPHATE PHOSPHORIBOHYDROLASE"/>
    <property type="match status" value="1"/>
</dbReference>
<dbReference type="Pfam" id="PF03641">
    <property type="entry name" value="Lysine_decarbox"/>
    <property type="match status" value="1"/>
</dbReference>
<dbReference type="InterPro" id="IPR005269">
    <property type="entry name" value="LOG"/>
</dbReference>
<dbReference type="Gene3D" id="3.40.50.450">
    <property type="match status" value="1"/>
</dbReference>
<dbReference type="PANTHER" id="PTHR43393">
    <property type="entry name" value="CYTOKININ RIBOSIDE 5'-MONOPHOSPHATE PHOSPHORIBOHYDROLASE"/>
    <property type="match status" value="1"/>
</dbReference>
<dbReference type="SUPFAM" id="SSF102405">
    <property type="entry name" value="MCP/YpsA-like"/>
    <property type="match status" value="1"/>
</dbReference>
<keyword evidence="1" id="KW-0203">Cytokinin biosynthesis</keyword>
<evidence type="ECO:0000313" key="3">
    <source>
        <dbReference type="Proteomes" id="UP001243212"/>
    </source>
</evidence>
<accession>A0ABT9NF04</accession>
<evidence type="ECO:0000256" key="1">
    <source>
        <dbReference type="RuleBase" id="RU363015"/>
    </source>
</evidence>
<comment type="catalytic activity">
    <reaction evidence="1">
        <text>9-ribosyl-trans-zeatin 5'-phosphate + H2O = trans-zeatin + D-ribose 5-phosphate</text>
        <dbReference type="Rhea" id="RHEA:48564"/>
        <dbReference type="ChEBI" id="CHEBI:15377"/>
        <dbReference type="ChEBI" id="CHEBI:16522"/>
        <dbReference type="ChEBI" id="CHEBI:78346"/>
        <dbReference type="ChEBI" id="CHEBI:87947"/>
        <dbReference type="EC" id="3.2.2.n1"/>
    </reaction>
</comment>
<gene>
    <name evidence="2" type="ORF">J2S70_000367</name>
</gene>
<name>A0ABT9NF04_9ACTO</name>
<protein>
    <recommendedName>
        <fullName evidence="1">Cytokinin riboside 5'-monophosphate phosphoribohydrolase</fullName>
        <ecNumber evidence="1">3.2.2.n1</ecNumber>
    </recommendedName>
</protein>
<proteinExistence type="inferred from homology"/>
<comment type="similarity">
    <text evidence="1">Belongs to the LOG family.</text>
</comment>
<dbReference type="NCBIfam" id="TIGR00730">
    <property type="entry name" value="Rossman fold protein, TIGR00730 family"/>
    <property type="match status" value="1"/>
</dbReference>
<dbReference type="EMBL" id="JAUSQX010000001">
    <property type="protein sequence ID" value="MDP9805785.1"/>
    <property type="molecule type" value="Genomic_DNA"/>
</dbReference>
<dbReference type="Proteomes" id="UP001243212">
    <property type="component" value="Unassembled WGS sequence"/>
</dbReference>